<organism evidence="2 3">
    <name type="scientific">Haematococcus lacustris</name>
    <name type="common">Green alga</name>
    <name type="synonym">Haematococcus pluvialis</name>
    <dbReference type="NCBI Taxonomy" id="44745"/>
    <lineage>
        <taxon>Eukaryota</taxon>
        <taxon>Viridiplantae</taxon>
        <taxon>Chlorophyta</taxon>
        <taxon>core chlorophytes</taxon>
        <taxon>Chlorophyceae</taxon>
        <taxon>CS clade</taxon>
        <taxon>Chlamydomonadales</taxon>
        <taxon>Haematococcaceae</taxon>
        <taxon>Haematococcus</taxon>
    </lineage>
</organism>
<dbReference type="SUPFAM" id="SSF51735">
    <property type="entry name" value="NAD(P)-binding Rossmann-fold domains"/>
    <property type="match status" value="1"/>
</dbReference>
<dbReference type="Gene3D" id="3.40.50.720">
    <property type="entry name" value="NAD(P)-binding Rossmann-like Domain"/>
    <property type="match status" value="1"/>
</dbReference>
<evidence type="ECO:0000313" key="3">
    <source>
        <dbReference type="Proteomes" id="UP000485058"/>
    </source>
</evidence>
<sequence>SRQAYDPFTSYGLSKLANALTATELQRRFQAHAGDPQAWGQDSAVAVHPGLVETHLATNFFKNQLSLPLQGVVEAVPASAKLISGLVDAVGPLVMKSPANSARVVAFAALAPAQQVAGRYIADSRVAAASPAVSSPRLAKELWEVAEQLTGEVTHESLRAASQPSRS</sequence>
<reference evidence="2 3" key="1">
    <citation type="submission" date="2020-02" db="EMBL/GenBank/DDBJ databases">
        <title>Draft genome sequence of Haematococcus lacustris strain NIES-144.</title>
        <authorList>
            <person name="Morimoto D."/>
            <person name="Nakagawa S."/>
            <person name="Yoshida T."/>
            <person name="Sawayama S."/>
        </authorList>
    </citation>
    <scope>NUCLEOTIDE SEQUENCE [LARGE SCALE GENOMIC DNA]</scope>
    <source>
        <strain evidence="2 3">NIES-144</strain>
    </source>
</reference>
<gene>
    <name evidence="2" type="ORF">HaLaN_17395</name>
</gene>
<name>A0A699ZGJ0_HAELA</name>
<dbReference type="Proteomes" id="UP000485058">
    <property type="component" value="Unassembled WGS sequence"/>
</dbReference>
<protein>
    <recommendedName>
        <fullName evidence="4">Short-chain dehydrogenase</fullName>
    </recommendedName>
</protein>
<accession>A0A699ZGJ0</accession>
<dbReference type="PANTHER" id="PTHR43157:SF31">
    <property type="entry name" value="PHOSPHATIDYLINOSITOL-GLYCAN BIOSYNTHESIS CLASS F PROTEIN"/>
    <property type="match status" value="1"/>
</dbReference>
<evidence type="ECO:0000313" key="2">
    <source>
        <dbReference type="EMBL" id="GFH20300.1"/>
    </source>
</evidence>
<evidence type="ECO:0000256" key="1">
    <source>
        <dbReference type="ARBA" id="ARBA00023002"/>
    </source>
</evidence>
<dbReference type="GO" id="GO:0016491">
    <property type="term" value="F:oxidoreductase activity"/>
    <property type="evidence" value="ECO:0007669"/>
    <property type="project" value="UniProtKB-KW"/>
</dbReference>
<dbReference type="PANTHER" id="PTHR43157">
    <property type="entry name" value="PHOSPHATIDYLINOSITOL-GLYCAN BIOSYNTHESIS CLASS F PROTEIN-RELATED"/>
    <property type="match status" value="1"/>
</dbReference>
<dbReference type="InterPro" id="IPR036291">
    <property type="entry name" value="NAD(P)-bd_dom_sf"/>
</dbReference>
<comment type="caution">
    <text evidence="2">The sequence shown here is derived from an EMBL/GenBank/DDBJ whole genome shotgun (WGS) entry which is preliminary data.</text>
</comment>
<keyword evidence="3" id="KW-1185">Reference proteome</keyword>
<feature type="non-terminal residue" evidence="2">
    <location>
        <position position="1"/>
    </location>
</feature>
<evidence type="ECO:0008006" key="4">
    <source>
        <dbReference type="Google" id="ProtNLM"/>
    </source>
</evidence>
<keyword evidence="1" id="KW-0560">Oxidoreductase</keyword>
<dbReference type="AlphaFoldDB" id="A0A699ZGJ0"/>
<dbReference type="EMBL" id="BLLF01001611">
    <property type="protein sequence ID" value="GFH20300.1"/>
    <property type="molecule type" value="Genomic_DNA"/>
</dbReference>
<proteinExistence type="predicted"/>